<organism evidence="3 4">
    <name type="scientific">Streptomyces fragilis</name>
    <dbReference type="NCBI Taxonomy" id="67301"/>
    <lineage>
        <taxon>Bacteria</taxon>
        <taxon>Bacillati</taxon>
        <taxon>Actinomycetota</taxon>
        <taxon>Actinomycetes</taxon>
        <taxon>Kitasatosporales</taxon>
        <taxon>Streptomycetaceae</taxon>
        <taxon>Streptomyces</taxon>
    </lineage>
</organism>
<evidence type="ECO:0000313" key="3">
    <source>
        <dbReference type="EMBL" id="MEU3555456.1"/>
    </source>
</evidence>
<dbReference type="RefSeq" id="WP_108952010.1">
    <property type="nucleotide sequence ID" value="NZ_BEVZ01000002.1"/>
</dbReference>
<protein>
    <submittedName>
        <fullName evidence="3">TerD family protein</fullName>
    </submittedName>
</protein>
<dbReference type="PANTHER" id="PTHR32097">
    <property type="entry name" value="CAMP-BINDING PROTEIN 1-RELATED"/>
    <property type="match status" value="1"/>
</dbReference>
<dbReference type="PANTHER" id="PTHR32097:SF4">
    <property type="entry name" value="GENERAL STRESS PROTEIN 16U"/>
    <property type="match status" value="1"/>
</dbReference>
<proteinExistence type="inferred from homology"/>
<keyword evidence="4" id="KW-1185">Reference proteome</keyword>
<comment type="similarity">
    <text evidence="1">Belongs to the CAPAB/TerDEXZ family.</text>
</comment>
<evidence type="ECO:0000259" key="2">
    <source>
        <dbReference type="Pfam" id="PF02342"/>
    </source>
</evidence>
<sequence length="179" mass="19205">MSGSVSGIGKGIAKVEVSLKWDPSPMGQPAIDLDLVAGVYRHADPHGTPVYLVHFDSRSPDGTITLSRDSRDGKGFGWDEVMTLELGRLAEEFGRVVVGTVIQQSNGERVFSQVPHARYRVAEGYTALAEEDFAAVPGARAATLAEFVREGGRWSFRPAVRGFDDAEGFPRAMGAAPDA</sequence>
<evidence type="ECO:0000313" key="4">
    <source>
        <dbReference type="Proteomes" id="UP001550850"/>
    </source>
</evidence>
<comment type="caution">
    <text evidence="3">The sequence shown here is derived from an EMBL/GenBank/DDBJ whole genome shotgun (WGS) entry which is preliminary data.</text>
</comment>
<dbReference type="EMBL" id="JBEZUR010000019">
    <property type="protein sequence ID" value="MEU3555456.1"/>
    <property type="molecule type" value="Genomic_DNA"/>
</dbReference>
<dbReference type="InterPro" id="IPR003325">
    <property type="entry name" value="TerD"/>
</dbReference>
<accession>A0ABV2YIX2</accession>
<gene>
    <name evidence="3" type="ORF">AB0E65_14745</name>
</gene>
<dbReference type="InterPro" id="IPR051324">
    <property type="entry name" value="Stress/Tellurium_Resist"/>
</dbReference>
<dbReference type="Gene3D" id="2.60.60.30">
    <property type="entry name" value="sav2460 like domains"/>
    <property type="match status" value="1"/>
</dbReference>
<evidence type="ECO:0000256" key="1">
    <source>
        <dbReference type="ARBA" id="ARBA00008775"/>
    </source>
</evidence>
<feature type="domain" description="TerD" evidence="2">
    <location>
        <begin position="10"/>
        <end position="164"/>
    </location>
</feature>
<reference evidence="3 4" key="1">
    <citation type="submission" date="2024-06" db="EMBL/GenBank/DDBJ databases">
        <title>The Natural Products Discovery Center: Release of the First 8490 Sequenced Strains for Exploring Actinobacteria Biosynthetic Diversity.</title>
        <authorList>
            <person name="Kalkreuter E."/>
            <person name="Kautsar S.A."/>
            <person name="Yang D."/>
            <person name="Bader C.D."/>
            <person name="Teijaro C.N."/>
            <person name="Fluegel L."/>
            <person name="Davis C.M."/>
            <person name="Simpson J.R."/>
            <person name="Lauterbach L."/>
            <person name="Steele A.D."/>
            <person name="Gui C."/>
            <person name="Meng S."/>
            <person name="Li G."/>
            <person name="Viehrig K."/>
            <person name="Ye F."/>
            <person name="Su P."/>
            <person name="Kiefer A.F."/>
            <person name="Nichols A."/>
            <person name="Cepeda A.J."/>
            <person name="Yan W."/>
            <person name="Fan B."/>
            <person name="Jiang Y."/>
            <person name="Adhikari A."/>
            <person name="Zheng C.-J."/>
            <person name="Schuster L."/>
            <person name="Cowan T.M."/>
            <person name="Smanski M.J."/>
            <person name="Chevrette M.G."/>
            <person name="De Carvalho L.P.S."/>
            <person name="Shen B."/>
        </authorList>
    </citation>
    <scope>NUCLEOTIDE SEQUENCE [LARGE SCALE GENOMIC DNA]</scope>
    <source>
        <strain evidence="3 4">NPDC038104</strain>
    </source>
</reference>
<name>A0ABV2YIX2_9ACTN</name>
<dbReference type="CDD" id="cd06974">
    <property type="entry name" value="TerD_like"/>
    <property type="match status" value="1"/>
</dbReference>
<dbReference type="Proteomes" id="UP001550850">
    <property type="component" value="Unassembled WGS sequence"/>
</dbReference>
<dbReference type="Pfam" id="PF02342">
    <property type="entry name" value="TerD"/>
    <property type="match status" value="1"/>
</dbReference>